<reference evidence="3" key="1">
    <citation type="journal article" date="2020" name="Stud. Mycol.">
        <title>101 Dothideomycetes genomes: a test case for predicting lifestyles and emergence of pathogens.</title>
        <authorList>
            <person name="Haridas S."/>
            <person name="Albert R."/>
            <person name="Binder M."/>
            <person name="Bloem J."/>
            <person name="Labutti K."/>
            <person name="Salamov A."/>
            <person name="Andreopoulos B."/>
            <person name="Baker S."/>
            <person name="Barry K."/>
            <person name="Bills G."/>
            <person name="Bluhm B."/>
            <person name="Cannon C."/>
            <person name="Castanera R."/>
            <person name="Culley D."/>
            <person name="Daum C."/>
            <person name="Ezra D."/>
            <person name="Gonzalez J."/>
            <person name="Henrissat B."/>
            <person name="Kuo A."/>
            <person name="Liang C."/>
            <person name="Lipzen A."/>
            <person name="Lutzoni F."/>
            <person name="Magnuson J."/>
            <person name="Mondo S."/>
            <person name="Nolan M."/>
            <person name="Ohm R."/>
            <person name="Pangilinan J."/>
            <person name="Park H.-J."/>
            <person name="Ramirez L."/>
            <person name="Alfaro M."/>
            <person name="Sun H."/>
            <person name="Tritt A."/>
            <person name="Yoshinaga Y."/>
            <person name="Zwiers L.-H."/>
            <person name="Turgeon B."/>
            <person name="Goodwin S."/>
            <person name="Spatafora J."/>
            <person name="Crous P."/>
            <person name="Grigoriev I."/>
        </authorList>
    </citation>
    <scope>NUCLEOTIDE SEQUENCE</scope>
    <source>
        <strain evidence="3">ATCC 74209</strain>
    </source>
</reference>
<dbReference type="AlphaFoldDB" id="A0A9P4MX19"/>
<keyword evidence="4" id="KW-1185">Reference proteome</keyword>
<comment type="caution">
    <text evidence="3">The sequence shown here is derived from an EMBL/GenBank/DDBJ whole genome shotgun (WGS) entry which is preliminary data.</text>
</comment>
<protein>
    <submittedName>
        <fullName evidence="3">Uncharacterized protein</fullName>
    </submittedName>
</protein>
<name>A0A9P4MX19_9PLEO</name>
<feature type="chain" id="PRO_5040195563" evidence="2">
    <location>
        <begin position="17"/>
        <end position="316"/>
    </location>
</feature>
<keyword evidence="1" id="KW-1133">Transmembrane helix</keyword>
<evidence type="ECO:0000313" key="4">
    <source>
        <dbReference type="Proteomes" id="UP000799536"/>
    </source>
</evidence>
<dbReference type="EMBL" id="ML994072">
    <property type="protein sequence ID" value="KAF2199505.1"/>
    <property type="molecule type" value="Genomic_DNA"/>
</dbReference>
<feature type="transmembrane region" description="Helical" evidence="1">
    <location>
        <begin position="74"/>
        <end position="93"/>
    </location>
</feature>
<feature type="signal peptide" evidence="2">
    <location>
        <begin position="1"/>
        <end position="16"/>
    </location>
</feature>
<evidence type="ECO:0000256" key="1">
    <source>
        <dbReference type="SAM" id="Phobius"/>
    </source>
</evidence>
<sequence>MRSFILSVLFPYVVVATVLRNTTLPLPPGTSNHGTKGLLCTPAKWTDIASFYLLNYISHAATVLTKPGETTPDFAVTVVGSLLFPFIGLYRGISAVMSGAIFSKCDLSAAARSGALCMLVRTPVWRPVDGDEIENAVLRGDVSSRIGTAKLLTILDQQESPFQSHPAHLVIYQAPWAHSKFGLPIYVHRELIHGTYEAPEGYKFAIVPPDVAFTTPESPTAKIEVASVYNHVKALVALAQTGYASLTLYRSRGDQIQRYGYGAFGLTVAPYAVMSIMNLLGNLCRADYPSLYMVESSIMEEARRRGGLFFGAVATL</sequence>
<keyword evidence="2" id="KW-0732">Signal</keyword>
<gene>
    <name evidence="3" type="ORF">GQ43DRAFT_420114</name>
</gene>
<dbReference type="Proteomes" id="UP000799536">
    <property type="component" value="Unassembled WGS sequence"/>
</dbReference>
<feature type="transmembrane region" description="Helical" evidence="1">
    <location>
        <begin position="259"/>
        <end position="280"/>
    </location>
</feature>
<proteinExistence type="predicted"/>
<dbReference type="OrthoDB" id="5406607at2759"/>
<keyword evidence="1" id="KW-0812">Transmembrane</keyword>
<organism evidence="3 4">
    <name type="scientific">Delitschia confertaspora ATCC 74209</name>
    <dbReference type="NCBI Taxonomy" id="1513339"/>
    <lineage>
        <taxon>Eukaryota</taxon>
        <taxon>Fungi</taxon>
        <taxon>Dikarya</taxon>
        <taxon>Ascomycota</taxon>
        <taxon>Pezizomycotina</taxon>
        <taxon>Dothideomycetes</taxon>
        <taxon>Pleosporomycetidae</taxon>
        <taxon>Pleosporales</taxon>
        <taxon>Delitschiaceae</taxon>
        <taxon>Delitschia</taxon>
    </lineage>
</organism>
<feature type="non-terminal residue" evidence="3">
    <location>
        <position position="316"/>
    </location>
</feature>
<evidence type="ECO:0000313" key="3">
    <source>
        <dbReference type="EMBL" id="KAF2199505.1"/>
    </source>
</evidence>
<accession>A0A9P4MX19</accession>
<keyword evidence="1" id="KW-0472">Membrane</keyword>
<evidence type="ECO:0000256" key="2">
    <source>
        <dbReference type="SAM" id="SignalP"/>
    </source>
</evidence>